<feature type="non-terminal residue" evidence="1">
    <location>
        <position position="67"/>
    </location>
</feature>
<gene>
    <name evidence="1" type="ORF">M9458_013064</name>
</gene>
<reference evidence="1 2" key="1">
    <citation type="submission" date="2024-05" db="EMBL/GenBank/DDBJ databases">
        <title>Genome sequencing and assembly of Indian major carp, Cirrhinus mrigala (Hamilton, 1822).</title>
        <authorList>
            <person name="Mohindra V."/>
            <person name="Chowdhury L.M."/>
            <person name="Lal K."/>
            <person name="Jena J.K."/>
        </authorList>
    </citation>
    <scope>NUCLEOTIDE SEQUENCE [LARGE SCALE GENOMIC DNA]</scope>
    <source>
        <strain evidence="1">CM1030</strain>
        <tissue evidence="1">Blood</tissue>
    </source>
</reference>
<dbReference type="Proteomes" id="UP001529510">
    <property type="component" value="Unassembled WGS sequence"/>
</dbReference>
<organism evidence="1 2">
    <name type="scientific">Cirrhinus mrigala</name>
    <name type="common">Mrigala</name>
    <dbReference type="NCBI Taxonomy" id="683832"/>
    <lineage>
        <taxon>Eukaryota</taxon>
        <taxon>Metazoa</taxon>
        <taxon>Chordata</taxon>
        <taxon>Craniata</taxon>
        <taxon>Vertebrata</taxon>
        <taxon>Euteleostomi</taxon>
        <taxon>Actinopterygii</taxon>
        <taxon>Neopterygii</taxon>
        <taxon>Teleostei</taxon>
        <taxon>Ostariophysi</taxon>
        <taxon>Cypriniformes</taxon>
        <taxon>Cyprinidae</taxon>
        <taxon>Labeoninae</taxon>
        <taxon>Labeonini</taxon>
        <taxon>Cirrhinus</taxon>
    </lineage>
</organism>
<name>A0ABD0QYD2_CIRMR</name>
<proteinExistence type="predicted"/>
<protein>
    <submittedName>
        <fullName evidence="1">Uncharacterized protein</fullName>
    </submittedName>
</protein>
<evidence type="ECO:0000313" key="1">
    <source>
        <dbReference type="EMBL" id="KAL0190366.1"/>
    </source>
</evidence>
<dbReference type="EMBL" id="JAMKFB020000006">
    <property type="protein sequence ID" value="KAL0190366.1"/>
    <property type="molecule type" value="Genomic_DNA"/>
</dbReference>
<comment type="caution">
    <text evidence="1">The sequence shown here is derived from an EMBL/GenBank/DDBJ whole genome shotgun (WGS) entry which is preliminary data.</text>
</comment>
<sequence>MAGLLAPPYGVMDSGATNDSEYHTQTYTLTYHISDYFSANFLFDAGMPDKENLNSDPLNFMSKNLNK</sequence>
<evidence type="ECO:0000313" key="2">
    <source>
        <dbReference type="Proteomes" id="UP001529510"/>
    </source>
</evidence>
<keyword evidence="2" id="KW-1185">Reference proteome</keyword>
<dbReference type="AlphaFoldDB" id="A0ABD0QYD2"/>
<accession>A0ABD0QYD2</accession>